<dbReference type="GO" id="GO:0051539">
    <property type="term" value="F:4 iron, 4 sulfur cluster binding"/>
    <property type="evidence" value="ECO:0007669"/>
    <property type="project" value="UniProtKB-KW"/>
</dbReference>
<dbReference type="InterPro" id="IPR037171">
    <property type="entry name" value="NagB/RpiA_transferase-like"/>
</dbReference>
<name>A0A809RGI7_9BACT</name>
<dbReference type="GO" id="GO:0006089">
    <property type="term" value="P:lactate metabolic process"/>
    <property type="evidence" value="ECO:0007669"/>
    <property type="project" value="InterPro"/>
</dbReference>
<protein>
    <submittedName>
        <fullName evidence="9">Iron-sulfur cluster-binding protein</fullName>
    </submittedName>
</protein>
<dbReference type="PANTHER" id="PTHR47153:SF2">
    <property type="entry name" value="LACTATE UTILIZATION PROTEIN B"/>
    <property type="match status" value="1"/>
</dbReference>
<dbReference type="InterPro" id="IPR024185">
    <property type="entry name" value="FTHF_cligase-like_sf"/>
</dbReference>
<dbReference type="Gene3D" id="3.40.50.10420">
    <property type="entry name" value="NagB/RpiA/CoA transferase-like"/>
    <property type="match status" value="1"/>
</dbReference>
<dbReference type="Pfam" id="PF13183">
    <property type="entry name" value="Fer4_8"/>
    <property type="match status" value="1"/>
</dbReference>
<keyword evidence="3" id="KW-0479">Metal-binding</keyword>
<evidence type="ECO:0000259" key="8">
    <source>
        <dbReference type="PROSITE" id="PS51379"/>
    </source>
</evidence>
<accession>A0A809RGI7</accession>
<dbReference type="PANTHER" id="PTHR47153">
    <property type="entry name" value="LACTATE UTILIZATION PROTEIN B"/>
    <property type="match status" value="1"/>
</dbReference>
<dbReference type="InterPro" id="IPR003741">
    <property type="entry name" value="LUD_dom"/>
</dbReference>
<keyword evidence="6" id="KW-0408">Iron</keyword>
<evidence type="ECO:0000256" key="5">
    <source>
        <dbReference type="ARBA" id="ARBA00022982"/>
    </source>
</evidence>
<dbReference type="InterPro" id="IPR004452">
    <property type="entry name" value="LutB/LldF"/>
</dbReference>
<dbReference type="SUPFAM" id="SSF46548">
    <property type="entry name" value="alpha-helical ferredoxin"/>
    <property type="match status" value="1"/>
</dbReference>
<keyword evidence="5" id="KW-0249">Electron transport</keyword>
<keyword evidence="4" id="KW-0677">Repeat</keyword>
<dbReference type="PROSITE" id="PS51379">
    <property type="entry name" value="4FE4S_FER_2"/>
    <property type="match status" value="1"/>
</dbReference>
<dbReference type="InterPro" id="IPR017900">
    <property type="entry name" value="4Fe4S_Fe_S_CS"/>
</dbReference>
<dbReference type="Gene3D" id="1.10.1060.10">
    <property type="entry name" value="Alpha-helical ferredoxin"/>
    <property type="match status" value="1"/>
</dbReference>
<keyword evidence="2" id="KW-0004">4Fe-4S</keyword>
<evidence type="ECO:0000313" key="10">
    <source>
        <dbReference type="Proteomes" id="UP000662873"/>
    </source>
</evidence>
<evidence type="ECO:0000313" key="9">
    <source>
        <dbReference type="EMBL" id="BBO23585.1"/>
    </source>
</evidence>
<sequence>MRRDFDRFVERLPQATKDSVRLASILRTQGRARALGEVFGDRLEETRQAAASLKEDVLANLKTLLLRFEGACEASGTRVHWAFDAAEARQIVSEIVARRCGFGDVIVKGKSMATEEIGLNEHLAGLGYQVVETDLGEFVVQITDDTPSHIVTPIIHKTRFEVAAAFEREGLGNYTESPEELTLQARNHLREKFRSAKVGISGVNFAIADTGRLVIVENEGNNRLSTTAPDVHIALMGIEKLLPDEESLPEFLHLLAGSGVGQTLTTYVHFIQGPRRNDETDGPQEVHVVLLDNGRTATLNSPLRSILRCIRCGACLNACPVYREGSGHAYGHVYSGPLGAIMAPMLGGVETYGQLARASTLCGRCESVCPVAIPIPSMLLELRRQGTDRKLTKSLDWRPFVVACTRLWIWKSALALLRWAPGLASGRSGWTKSHRAPEAEGREFRRWWNERS</sequence>
<evidence type="ECO:0000256" key="2">
    <source>
        <dbReference type="ARBA" id="ARBA00022485"/>
    </source>
</evidence>
<organism evidence="9 10">
    <name type="scientific">Candidatus Nitrosymbiomonas proteolyticus</name>
    <dbReference type="NCBI Taxonomy" id="2608984"/>
    <lineage>
        <taxon>Bacteria</taxon>
        <taxon>Bacillati</taxon>
        <taxon>Armatimonadota</taxon>
        <taxon>Armatimonadota incertae sedis</taxon>
        <taxon>Candidatus Nitrosymbiomonas</taxon>
    </lineage>
</organism>
<dbReference type="InterPro" id="IPR009051">
    <property type="entry name" value="Helical_ferredxn"/>
</dbReference>
<dbReference type="SUPFAM" id="SSF100950">
    <property type="entry name" value="NagB/RpiA/CoA transferase-like"/>
    <property type="match status" value="1"/>
</dbReference>
<dbReference type="PROSITE" id="PS00198">
    <property type="entry name" value="4FE4S_FER_1"/>
    <property type="match status" value="1"/>
</dbReference>
<evidence type="ECO:0000256" key="4">
    <source>
        <dbReference type="ARBA" id="ARBA00022737"/>
    </source>
</evidence>
<keyword evidence="7" id="KW-0411">Iron-sulfur</keyword>
<dbReference type="Pfam" id="PF02589">
    <property type="entry name" value="LUD_dom"/>
    <property type="match status" value="1"/>
</dbReference>
<dbReference type="EMBL" id="AP021858">
    <property type="protein sequence ID" value="BBO23585.1"/>
    <property type="molecule type" value="Genomic_DNA"/>
</dbReference>
<evidence type="ECO:0000256" key="7">
    <source>
        <dbReference type="ARBA" id="ARBA00023014"/>
    </source>
</evidence>
<feature type="domain" description="4Fe-4S ferredoxin-type" evidence="8">
    <location>
        <begin position="300"/>
        <end position="321"/>
    </location>
</feature>
<dbReference type="GO" id="GO:0046872">
    <property type="term" value="F:metal ion binding"/>
    <property type="evidence" value="ECO:0007669"/>
    <property type="project" value="UniProtKB-KW"/>
</dbReference>
<dbReference type="KEGG" id="npy:NPRO_11800"/>
<dbReference type="InterPro" id="IPR017896">
    <property type="entry name" value="4Fe4S_Fe-S-bd"/>
</dbReference>
<reference evidence="9" key="1">
    <citation type="journal article" name="DNA Res.">
        <title>The physiological potential of anammox bacteria as revealed by their core genome structure.</title>
        <authorList>
            <person name="Okubo T."/>
            <person name="Toyoda A."/>
            <person name="Fukuhara K."/>
            <person name="Uchiyama I."/>
            <person name="Harigaya Y."/>
            <person name="Kuroiwa M."/>
            <person name="Suzuki T."/>
            <person name="Murakami Y."/>
            <person name="Suwa Y."/>
            <person name="Takami H."/>
        </authorList>
    </citation>
    <scope>NUCLEOTIDE SEQUENCE</scope>
    <source>
        <strain evidence="9">317325-2</strain>
    </source>
</reference>
<evidence type="ECO:0000256" key="6">
    <source>
        <dbReference type="ARBA" id="ARBA00023004"/>
    </source>
</evidence>
<keyword evidence="1" id="KW-0813">Transport</keyword>
<gene>
    <name evidence="9" type="ORF">NPRO_11800</name>
</gene>
<evidence type="ECO:0000256" key="3">
    <source>
        <dbReference type="ARBA" id="ARBA00022723"/>
    </source>
</evidence>
<dbReference type="Proteomes" id="UP000662873">
    <property type="component" value="Chromosome"/>
</dbReference>
<proteinExistence type="predicted"/>
<dbReference type="AlphaFoldDB" id="A0A809RGI7"/>
<evidence type="ECO:0000256" key="1">
    <source>
        <dbReference type="ARBA" id="ARBA00022448"/>
    </source>
</evidence>